<dbReference type="EMBL" id="GBXM01105975">
    <property type="protein sequence ID" value="JAH02602.1"/>
    <property type="molecule type" value="Transcribed_RNA"/>
</dbReference>
<dbReference type="AlphaFoldDB" id="A0A0E9PE94"/>
<reference evidence="1" key="1">
    <citation type="submission" date="2014-11" db="EMBL/GenBank/DDBJ databases">
        <authorList>
            <person name="Amaro Gonzalez C."/>
        </authorList>
    </citation>
    <scope>NUCLEOTIDE SEQUENCE</scope>
</reference>
<reference evidence="1" key="2">
    <citation type="journal article" date="2015" name="Fish Shellfish Immunol.">
        <title>Early steps in the European eel (Anguilla anguilla)-Vibrio vulnificus interaction in the gills: Role of the RtxA13 toxin.</title>
        <authorList>
            <person name="Callol A."/>
            <person name="Pajuelo D."/>
            <person name="Ebbesson L."/>
            <person name="Teles M."/>
            <person name="MacKenzie S."/>
            <person name="Amaro C."/>
        </authorList>
    </citation>
    <scope>NUCLEOTIDE SEQUENCE</scope>
</reference>
<proteinExistence type="predicted"/>
<sequence>MKIEKNVSHYPNWFFKICGKLLRTIKYSF</sequence>
<evidence type="ECO:0000313" key="1">
    <source>
        <dbReference type="EMBL" id="JAH02602.1"/>
    </source>
</evidence>
<accession>A0A0E9PE94</accession>
<organism evidence="1">
    <name type="scientific">Anguilla anguilla</name>
    <name type="common">European freshwater eel</name>
    <name type="synonym">Muraena anguilla</name>
    <dbReference type="NCBI Taxonomy" id="7936"/>
    <lineage>
        <taxon>Eukaryota</taxon>
        <taxon>Metazoa</taxon>
        <taxon>Chordata</taxon>
        <taxon>Craniata</taxon>
        <taxon>Vertebrata</taxon>
        <taxon>Euteleostomi</taxon>
        <taxon>Actinopterygii</taxon>
        <taxon>Neopterygii</taxon>
        <taxon>Teleostei</taxon>
        <taxon>Anguilliformes</taxon>
        <taxon>Anguillidae</taxon>
        <taxon>Anguilla</taxon>
    </lineage>
</organism>
<protein>
    <submittedName>
        <fullName evidence="1">Uncharacterized protein</fullName>
    </submittedName>
</protein>
<name>A0A0E9PE94_ANGAN</name>